<name>A0A8H6Y166_9AGAR</name>
<evidence type="ECO:0008006" key="4">
    <source>
        <dbReference type="Google" id="ProtNLM"/>
    </source>
</evidence>
<sequence length="298" mass="33807">MRDPGETLQVIVDQSQNKFPVKFVDQNLRPINPFWADFPHCDIFSSMTPDLLHELHNGVFGDHIAKWLTQAITSKDGKVDHRFRTMTPHPSLCHFTKGISLTSQWTGNERKHMEKVFLGILAQATDPTVQCAVVAILDFIYYAHFETHCDESLAQLDASWVTFHDNKSIFLKLKIRKNIDINKLHKLKHYVDSIRSRSTANGFNTKNTERLHNDFVKASYRATNKVRYTRQMTVWLACQEAVYQFSTYLQWAVPSYVADPTATSADSGADGEDDDEKEGEAAPTPNDPDGDDEGGRTG</sequence>
<evidence type="ECO:0000313" key="2">
    <source>
        <dbReference type="EMBL" id="KAF7350106.1"/>
    </source>
</evidence>
<protein>
    <recommendedName>
        <fullName evidence="4">Fungal-type protein kinase domain-containing protein</fullName>
    </recommendedName>
</protein>
<proteinExistence type="predicted"/>
<gene>
    <name evidence="2" type="ORF">MVEN_01312700</name>
</gene>
<accession>A0A8H6Y166</accession>
<keyword evidence="3" id="KW-1185">Reference proteome</keyword>
<evidence type="ECO:0000256" key="1">
    <source>
        <dbReference type="SAM" id="MobiDB-lite"/>
    </source>
</evidence>
<dbReference type="Proteomes" id="UP000620124">
    <property type="component" value="Unassembled WGS sequence"/>
</dbReference>
<feature type="compositionally biased region" description="Acidic residues" evidence="1">
    <location>
        <begin position="269"/>
        <end position="278"/>
    </location>
</feature>
<dbReference type="Pfam" id="PF18759">
    <property type="entry name" value="Plavaka"/>
    <property type="match status" value="1"/>
</dbReference>
<dbReference type="EMBL" id="JACAZI010000010">
    <property type="protein sequence ID" value="KAF7350106.1"/>
    <property type="molecule type" value="Genomic_DNA"/>
</dbReference>
<feature type="region of interest" description="Disordered" evidence="1">
    <location>
        <begin position="260"/>
        <end position="298"/>
    </location>
</feature>
<dbReference type="AlphaFoldDB" id="A0A8H6Y166"/>
<evidence type="ECO:0000313" key="3">
    <source>
        <dbReference type="Proteomes" id="UP000620124"/>
    </source>
</evidence>
<dbReference type="OrthoDB" id="3232941at2759"/>
<reference evidence="2" key="1">
    <citation type="submission" date="2020-05" db="EMBL/GenBank/DDBJ databases">
        <title>Mycena genomes resolve the evolution of fungal bioluminescence.</title>
        <authorList>
            <person name="Tsai I.J."/>
        </authorList>
    </citation>
    <scope>NUCLEOTIDE SEQUENCE</scope>
    <source>
        <strain evidence="2">CCC161011</strain>
    </source>
</reference>
<comment type="caution">
    <text evidence="2">The sequence shown here is derived from an EMBL/GenBank/DDBJ whole genome shotgun (WGS) entry which is preliminary data.</text>
</comment>
<organism evidence="2 3">
    <name type="scientific">Mycena venus</name>
    <dbReference type="NCBI Taxonomy" id="2733690"/>
    <lineage>
        <taxon>Eukaryota</taxon>
        <taxon>Fungi</taxon>
        <taxon>Dikarya</taxon>
        <taxon>Basidiomycota</taxon>
        <taxon>Agaricomycotina</taxon>
        <taxon>Agaricomycetes</taxon>
        <taxon>Agaricomycetidae</taxon>
        <taxon>Agaricales</taxon>
        <taxon>Marasmiineae</taxon>
        <taxon>Mycenaceae</taxon>
        <taxon>Mycena</taxon>
    </lineage>
</organism>
<dbReference type="InterPro" id="IPR041078">
    <property type="entry name" value="Plavaka"/>
</dbReference>